<comment type="caution">
    <text evidence="2">The sequence shown here is derived from an EMBL/GenBank/DDBJ whole genome shotgun (WGS) entry which is preliminary data.</text>
</comment>
<sequence>MRVSIVHPRELGPSDIDRWRDLQTASPAFDSPFLSPEFTIAVGSLRDHVRVAVMHDGPDVVGFFPFERHPLGIGKPVGAGLTDAQGLVHAKDAELDPVRLIKGCGLAVFEFDHLVAGQPLLSARHTRHPSPIIDMRDGYDSYVETIKETSGKTYRTTAYKSRKLQRDVGPLRYDHATADTAALRTLLGWKTDQYRRTGRTDRFSRPWIVELVERLHATENEHFAGVLDMLYVDGRPVAGHFGLRTSTTLAGWFPAYDTAFAKYSPGLIQHLNMAEKAAERGIRIIDMGRGEKEYKDKLKNGEYHVSEGRLARPSAGAGVHWMLRVPVRKARGTVLASPALRNTADRALKTFGRIRTSVQS</sequence>
<reference evidence="2 3" key="1">
    <citation type="submission" date="2021-01" db="EMBL/GenBank/DDBJ databases">
        <title>Whole genome shotgun sequence of Planobispora longispora NBRC 13918.</title>
        <authorList>
            <person name="Komaki H."/>
            <person name="Tamura T."/>
        </authorList>
    </citation>
    <scope>NUCLEOTIDE SEQUENCE [LARGE SCALE GENOMIC DNA]</scope>
    <source>
        <strain evidence="2 3">NBRC 13918</strain>
    </source>
</reference>
<dbReference type="SUPFAM" id="SSF55729">
    <property type="entry name" value="Acyl-CoA N-acyltransferases (Nat)"/>
    <property type="match status" value="1"/>
</dbReference>
<accession>A0A8J3RPL6</accession>
<keyword evidence="3" id="KW-1185">Reference proteome</keyword>
<organism evidence="2 3">
    <name type="scientific">Planobispora longispora</name>
    <dbReference type="NCBI Taxonomy" id="28887"/>
    <lineage>
        <taxon>Bacteria</taxon>
        <taxon>Bacillati</taxon>
        <taxon>Actinomycetota</taxon>
        <taxon>Actinomycetes</taxon>
        <taxon>Streptosporangiales</taxon>
        <taxon>Streptosporangiaceae</taxon>
        <taxon>Planobispora</taxon>
    </lineage>
</organism>
<dbReference type="EMBL" id="BOOH01000036">
    <property type="protein sequence ID" value="GIH77916.1"/>
    <property type="molecule type" value="Genomic_DNA"/>
</dbReference>
<evidence type="ECO:0000313" key="3">
    <source>
        <dbReference type="Proteomes" id="UP000616724"/>
    </source>
</evidence>
<evidence type="ECO:0000313" key="2">
    <source>
        <dbReference type="EMBL" id="GIH77916.1"/>
    </source>
</evidence>
<protein>
    <recommendedName>
        <fullName evidence="1">BioF2-like acetyltransferase domain-containing protein</fullName>
    </recommendedName>
</protein>
<name>A0A8J3RPL6_9ACTN</name>
<feature type="domain" description="BioF2-like acetyltransferase" evidence="1">
    <location>
        <begin position="152"/>
        <end position="295"/>
    </location>
</feature>
<proteinExistence type="predicted"/>
<dbReference type="InterPro" id="IPR038740">
    <property type="entry name" value="BioF2-like_GNAT_dom"/>
</dbReference>
<dbReference type="InterPro" id="IPR016181">
    <property type="entry name" value="Acyl_CoA_acyltransferase"/>
</dbReference>
<dbReference type="Pfam" id="PF13480">
    <property type="entry name" value="Acetyltransf_6"/>
    <property type="match status" value="1"/>
</dbReference>
<dbReference type="Proteomes" id="UP000616724">
    <property type="component" value="Unassembled WGS sequence"/>
</dbReference>
<evidence type="ECO:0000259" key="1">
    <source>
        <dbReference type="Pfam" id="PF13480"/>
    </source>
</evidence>
<dbReference type="RefSeq" id="WP_203892464.1">
    <property type="nucleotide sequence ID" value="NZ_BOOH01000036.1"/>
</dbReference>
<dbReference type="AlphaFoldDB" id="A0A8J3RPL6"/>
<gene>
    <name evidence="2" type="ORF">Plo01_43450</name>
</gene>
<dbReference type="Gene3D" id="3.40.630.30">
    <property type="match status" value="1"/>
</dbReference>